<accession>A0ACD4ZW01</accession>
<keyword evidence="2" id="KW-1185">Reference proteome</keyword>
<reference evidence="1" key="1">
    <citation type="submission" date="2022-10" db="EMBL/GenBank/DDBJ databases">
        <title>The complete genomes of actinobacterial strains from the NBC collection.</title>
        <authorList>
            <person name="Joergensen T.S."/>
            <person name="Alvarez Arevalo M."/>
            <person name="Sterndorff E.B."/>
            <person name="Faurdal D."/>
            <person name="Vuksanovic O."/>
            <person name="Mourched A.-S."/>
            <person name="Charusanti P."/>
            <person name="Shaw S."/>
            <person name="Blin K."/>
            <person name="Weber T."/>
        </authorList>
    </citation>
    <scope>NUCLEOTIDE SEQUENCE</scope>
    <source>
        <strain evidence="1">NBC 01771</strain>
    </source>
</reference>
<sequence>MVKQERAARTRRSLIRAAAEIFAAEGFVPASLTMISRRAGVSNGALHFHFTSKEALAGAVEEEAAREVRLITESRGCDEAPVLQLLVDATHALMRRLDEDVVVQAGFELSGDLSRPGGVDLRRQWRCWVEGILQRAASDGGLADGVAPDQAADALLAATVGFEVLGARDGKEWLSRPALTRFWELMLPGLAARPDSLVTRGSPGAACPRANEA</sequence>
<protein>
    <submittedName>
        <fullName evidence="1">TetR/AcrR family transcriptional regulator</fullName>
    </submittedName>
</protein>
<dbReference type="EMBL" id="CP109109">
    <property type="protein sequence ID" value="WSC02478.1"/>
    <property type="molecule type" value="Genomic_DNA"/>
</dbReference>
<evidence type="ECO:0000313" key="1">
    <source>
        <dbReference type="EMBL" id="WSC02478.1"/>
    </source>
</evidence>
<evidence type="ECO:0000313" key="2">
    <source>
        <dbReference type="Proteomes" id="UP001348369"/>
    </source>
</evidence>
<gene>
    <name evidence="1" type="ORF">OG835_39480</name>
</gene>
<organism evidence="1 2">
    <name type="scientific">Streptomyces scopuliridis</name>
    <dbReference type="NCBI Taxonomy" id="452529"/>
    <lineage>
        <taxon>Bacteria</taxon>
        <taxon>Bacillati</taxon>
        <taxon>Actinomycetota</taxon>
        <taxon>Actinomycetes</taxon>
        <taxon>Kitasatosporales</taxon>
        <taxon>Streptomycetaceae</taxon>
        <taxon>Streptomyces</taxon>
    </lineage>
</organism>
<name>A0ACD4ZW01_9ACTN</name>
<dbReference type="Proteomes" id="UP001348369">
    <property type="component" value="Chromosome"/>
</dbReference>
<proteinExistence type="predicted"/>